<dbReference type="Proteomes" id="UP000023541">
    <property type="component" value="Unassembled WGS sequence"/>
</dbReference>
<dbReference type="STRING" id="1317122.ATO12_13390"/>
<evidence type="ECO:0000313" key="3">
    <source>
        <dbReference type="Proteomes" id="UP000023541"/>
    </source>
</evidence>
<dbReference type="InterPro" id="IPR001041">
    <property type="entry name" value="2Fe-2S_ferredoxin-type"/>
</dbReference>
<comment type="caution">
    <text evidence="2">The sequence shown here is derived from an EMBL/GenBank/DDBJ whole genome shotgun (WGS) entry which is preliminary data.</text>
</comment>
<keyword evidence="3" id="KW-1185">Reference proteome</keyword>
<dbReference type="RefSeq" id="WP_034241413.1">
    <property type="nucleotide sequence ID" value="NZ_AQRA01000004.1"/>
</dbReference>
<protein>
    <recommendedName>
        <fullName evidence="1">2Fe-2S ferredoxin-type domain-containing protein</fullName>
    </recommendedName>
</protein>
<dbReference type="InterPro" id="IPR012675">
    <property type="entry name" value="Beta-grasp_dom_sf"/>
</dbReference>
<dbReference type="Gene3D" id="3.10.20.30">
    <property type="match status" value="1"/>
</dbReference>
<dbReference type="OrthoDB" id="9799640at2"/>
<name>A0A023BV47_9FLAO</name>
<sequence>MYTINVIDTIGDVHVLEFKKFEYRNLMELLVNRLYDEIGDCKGRGLCGTCHIRVHSSHTSMQFFEGLEHNILKNQLEYYPNSRLACQILLDEHVDTMQIEIIGGD</sequence>
<dbReference type="eggNOG" id="COG0633">
    <property type="taxonomic scope" value="Bacteria"/>
</dbReference>
<dbReference type="EMBL" id="AQRA01000004">
    <property type="protein sequence ID" value="EZH73876.1"/>
    <property type="molecule type" value="Genomic_DNA"/>
</dbReference>
<accession>A0A023BV47</accession>
<evidence type="ECO:0000259" key="1">
    <source>
        <dbReference type="Pfam" id="PF00111"/>
    </source>
</evidence>
<dbReference type="AlphaFoldDB" id="A0A023BV47"/>
<organism evidence="2 3">
    <name type="scientific">Aquimarina atlantica</name>
    <dbReference type="NCBI Taxonomy" id="1317122"/>
    <lineage>
        <taxon>Bacteria</taxon>
        <taxon>Pseudomonadati</taxon>
        <taxon>Bacteroidota</taxon>
        <taxon>Flavobacteriia</taxon>
        <taxon>Flavobacteriales</taxon>
        <taxon>Flavobacteriaceae</taxon>
        <taxon>Aquimarina</taxon>
    </lineage>
</organism>
<evidence type="ECO:0000313" key="2">
    <source>
        <dbReference type="EMBL" id="EZH73876.1"/>
    </source>
</evidence>
<gene>
    <name evidence="2" type="ORF">ATO12_13390</name>
</gene>
<dbReference type="InterPro" id="IPR036010">
    <property type="entry name" value="2Fe-2S_ferredoxin-like_sf"/>
</dbReference>
<dbReference type="Pfam" id="PF00111">
    <property type="entry name" value="Fer2"/>
    <property type="match status" value="1"/>
</dbReference>
<proteinExistence type="predicted"/>
<dbReference type="GO" id="GO:0051536">
    <property type="term" value="F:iron-sulfur cluster binding"/>
    <property type="evidence" value="ECO:0007669"/>
    <property type="project" value="InterPro"/>
</dbReference>
<feature type="domain" description="2Fe-2S ferredoxin-type" evidence="1">
    <location>
        <begin position="40"/>
        <end position="89"/>
    </location>
</feature>
<dbReference type="SUPFAM" id="SSF54292">
    <property type="entry name" value="2Fe-2S ferredoxin-like"/>
    <property type="match status" value="1"/>
</dbReference>
<reference evidence="2 3" key="1">
    <citation type="submission" date="2014-04" db="EMBL/GenBank/DDBJ databases">
        <title>Aquimarina sp. 22II-S11-z7 Genome Sequencing.</title>
        <authorList>
            <person name="Lai Q."/>
        </authorList>
    </citation>
    <scope>NUCLEOTIDE SEQUENCE [LARGE SCALE GENOMIC DNA]</scope>
    <source>
        <strain evidence="2 3">22II-S11-z7</strain>
    </source>
</reference>